<accession>A0A8D2J7A0</accession>
<dbReference type="Ensembl" id="ENSVKKT00000007939.1">
    <property type="protein sequence ID" value="ENSVKKP00000007738.1"/>
    <property type="gene ID" value="ENSVKKG00000005535.1"/>
</dbReference>
<evidence type="ECO:0000313" key="2">
    <source>
        <dbReference type="Proteomes" id="UP000694545"/>
    </source>
</evidence>
<sequence>METTVLNIRNLFDQLMRQAEILNEGNELRKLSPFVRLHAHD</sequence>
<reference evidence="1" key="2">
    <citation type="submission" date="2025-09" db="UniProtKB">
        <authorList>
            <consortium name="Ensembl"/>
        </authorList>
    </citation>
    <scope>IDENTIFICATION</scope>
</reference>
<organism evidence="1 2">
    <name type="scientific">Varanus komodoensis</name>
    <name type="common">Komodo dragon</name>
    <dbReference type="NCBI Taxonomy" id="61221"/>
    <lineage>
        <taxon>Eukaryota</taxon>
        <taxon>Metazoa</taxon>
        <taxon>Chordata</taxon>
        <taxon>Craniata</taxon>
        <taxon>Vertebrata</taxon>
        <taxon>Euteleostomi</taxon>
        <taxon>Lepidosauria</taxon>
        <taxon>Squamata</taxon>
        <taxon>Bifurcata</taxon>
        <taxon>Unidentata</taxon>
        <taxon>Episquamata</taxon>
        <taxon>Toxicofera</taxon>
        <taxon>Anguimorpha</taxon>
        <taxon>Paleoanguimorpha</taxon>
        <taxon>Varanoidea</taxon>
        <taxon>Varanidae</taxon>
        <taxon>Varanus</taxon>
    </lineage>
</organism>
<evidence type="ECO:0000313" key="1">
    <source>
        <dbReference type="Ensembl" id="ENSVKKP00000007738.1"/>
    </source>
</evidence>
<dbReference type="Proteomes" id="UP000694545">
    <property type="component" value="Unplaced"/>
</dbReference>
<name>A0A8D2J7A0_VARKO</name>
<protein>
    <submittedName>
        <fullName evidence="1">Uncharacterized protein</fullName>
    </submittedName>
</protein>
<reference evidence="1" key="1">
    <citation type="submission" date="2025-08" db="UniProtKB">
        <authorList>
            <consortium name="Ensembl"/>
        </authorList>
    </citation>
    <scope>IDENTIFICATION</scope>
</reference>
<proteinExistence type="predicted"/>
<dbReference type="AlphaFoldDB" id="A0A8D2J7A0"/>
<keyword evidence="2" id="KW-1185">Reference proteome</keyword>